<organism evidence="2 3">
    <name type="scientific">Araneus ventricosus</name>
    <name type="common">Orbweaver spider</name>
    <name type="synonym">Epeira ventricosa</name>
    <dbReference type="NCBI Taxonomy" id="182803"/>
    <lineage>
        <taxon>Eukaryota</taxon>
        <taxon>Metazoa</taxon>
        <taxon>Ecdysozoa</taxon>
        <taxon>Arthropoda</taxon>
        <taxon>Chelicerata</taxon>
        <taxon>Arachnida</taxon>
        <taxon>Araneae</taxon>
        <taxon>Araneomorphae</taxon>
        <taxon>Entelegynae</taxon>
        <taxon>Araneoidea</taxon>
        <taxon>Araneidae</taxon>
        <taxon>Araneus</taxon>
    </lineage>
</organism>
<gene>
    <name evidence="2" type="ORF">AVEN_246142_1</name>
</gene>
<dbReference type="Proteomes" id="UP000499080">
    <property type="component" value="Unassembled WGS sequence"/>
</dbReference>
<evidence type="ECO:0000313" key="3">
    <source>
        <dbReference type="Proteomes" id="UP000499080"/>
    </source>
</evidence>
<sequence>SVNVFRRWHAFRGVLAPLEPLLILWWRPVGAVTFDAMAAAAPSLAQYHVSNMAFSQQATACVRPWWLHNNGDAYEQCAWATVVQNARSWRRVRHVTAGVAALVRRIRNAVVWPSSCRMRCGVVLVLATLASRGAMLPRVNGIASTWWRRRAVAGILCGILCMFFIHSCCFTHVNIHAGGASVTA</sequence>
<evidence type="ECO:0000256" key="1">
    <source>
        <dbReference type="SAM" id="Phobius"/>
    </source>
</evidence>
<reference evidence="2 3" key="1">
    <citation type="journal article" date="2019" name="Sci. Rep.">
        <title>Orb-weaving spider Araneus ventricosus genome elucidates the spidroin gene catalogue.</title>
        <authorList>
            <person name="Kono N."/>
            <person name="Nakamura H."/>
            <person name="Ohtoshi R."/>
            <person name="Moran D.A.P."/>
            <person name="Shinohara A."/>
            <person name="Yoshida Y."/>
            <person name="Fujiwara M."/>
            <person name="Mori M."/>
            <person name="Tomita M."/>
            <person name="Arakawa K."/>
        </authorList>
    </citation>
    <scope>NUCLEOTIDE SEQUENCE [LARGE SCALE GENOMIC DNA]</scope>
</reference>
<proteinExistence type="predicted"/>
<feature type="transmembrane region" description="Helical" evidence="1">
    <location>
        <begin position="151"/>
        <end position="173"/>
    </location>
</feature>
<protein>
    <submittedName>
        <fullName evidence="2">Uncharacterized protein</fullName>
    </submittedName>
</protein>
<accession>A0A4Y2WK33</accession>
<comment type="caution">
    <text evidence="2">The sequence shown here is derived from an EMBL/GenBank/DDBJ whole genome shotgun (WGS) entry which is preliminary data.</text>
</comment>
<keyword evidence="1" id="KW-0812">Transmembrane</keyword>
<keyword evidence="1" id="KW-1133">Transmembrane helix</keyword>
<dbReference type="EMBL" id="BGPR01062473">
    <property type="protein sequence ID" value="GBO37883.1"/>
    <property type="molecule type" value="Genomic_DNA"/>
</dbReference>
<keyword evidence="1" id="KW-0472">Membrane</keyword>
<feature type="non-terminal residue" evidence="2">
    <location>
        <position position="1"/>
    </location>
</feature>
<keyword evidence="3" id="KW-1185">Reference proteome</keyword>
<name>A0A4Y2WK33_ARAVE</name>
<dbReference type="AlphaFoldDB" id="A0A4Y2WK33"/>
<evidence type="ECO:0000313" key="2">
    <source>
        <dbReference type="EMBL" id="GBO37883.1"/>
    </source>
</evidence>